<dbReference type="EMBL" id="QNRL01000018">
    <property type="protein sequence ID" value="RBP05086.1"/>
    <property type="molecule type" value="Genomic_DNA"/>
</dbReference>
<dbReference type="PROSITE" id="PS51257">
    <property type="entry name" value="PROKAR_LIPOPROTEIN"/>
    <property type="match status" value="1"/>
</dbReference>
<comment type="caution">
    <text evidence="1">The sequence shown here is derived from an EMBL/GenBank/DDBJ whole genome shotgun (WGS) entry which is preliminary data.</text>
</comment>
<sequence>MKGLTILSVVGASILLGGCTSPKYNYLPKAESYSEPPIGSVNTAHVGDSMIRQGESQSFEGLKVNAPARVSWGYTITPGVLKKVGDDNKADYYLPTGGADSANVDKAALADMWQGIMVEKRNNALCVITVFGVTSCETNMPIEKVKLNINGDSSFQQALLYNGRVGNKINIGYREFSANTARPAFNNDVEYDLAESKTIGYKGAKFEVLDASNQSIRYRVISNFR</sequence>
<accession>A0ABX9FQA3</accession>
<dbReference type="Proteomes" id="UP000253201">
    <property type="component" value="Unassembled WGS sequence"/>
</dbReference>
<organism evidence="1 2">
    <name type="scientific">Pseudocitrobacter faecalis</name>
    <dbReference type="NCBI Taxonomy" id="1398493"/>
    <lineage>
        <taxon>Bacteria</taxon>
        <taxon>Pseudomonadati</taxon>
        <taxon>Pseudomonadota</taxon>
        <taxon>Gammaproteobacteria</taxon>
        <taxon>Enterobacterales</taxon>
        <taxon>Enterobacteriaceae</taxon>
        <taxon>Pseudocitrobacter</taxon>
    </lineage>
</organism>
<reference evidence="1 2" key="1">
    <citation type="submission" date="2018-06" db="EMBL/GenBank/DDBJ databases">
        <title>Genomic Encyclopedia of Type Strains, Phase IV (KMG-IV): sequencing the most valuable type-strain genomes for metagenomic binning, comparative biology and taxonomic classification.</title>
        <authorList>
            <person name="Goeker M."/>
        </authorList>
    </citation>
    <scope>NUCLEOTIDE SEQUENCE [LARGE SCALE GENOMIC DNA]</scope>
    <source>
        <strain evidence="1 2">DSM 27453</strain>
    </source>
</reference>
<evidence type="ECO:0000313" key="2">
    <source>
        <dbReference type="Proteomes" id="UP000253201"/>
    </source>
</evidence>
<dbReference type="RefSeq" id="WP_113859235.1">
    <property type="nucleotide sequence ID" value="NZ_QNRL01000018.1"/>
</dbReference>
<keyword evidence="2" id="KW-1185">Reference proteome</keyword>
<evidence type="ECO:0008006" key="3">
    <source>
        <dbReference type="Google" id="ProtNLM"/>
    </source>
</evidence>
<evidence type="ECO:0000313" key="1">
    <source>
        <dbReference type="EMBL" id="RBP05086.1"/>
    </source>
</evidence>
<protein>
    <recommendedName>
        <fullName evidence="3">Lipoprotein</fullName>
    </recommendedName>
</protein>
<gene>
    <name evidence="1" type="ORF">DFQ50_11812</name>
</gene>
<name>A0ABX9FQA3_9ENTR</name>
<proteinExistence type="predicted"/>